<dbReference type="GO" id="GO:0003676">
    <property type="term" value="F:nucleic acid binding"/>
    <property type="evidence" value="ECO:0007669"/>
    <property type="project" value="InterPro"/>
</dbReference>
<keyword evidence="2" id="KW-0808">Transferase</keyword>
<evidence type="ECO:0000256" key="1">
    <source>
        <dbReference type="ARBA" id="ARBA00022603"/>
    </source>
</evidence>
<dbReference type="Pfam" id="PF03602">
    <property type="entry name" value="Cons_hypoth95"/>
    <property type="match status" value="1"/>
</dbReference>
<dbReference type="GO" id="GO:0008168">
    <property type="term" value="F:methyltransferase activity"/>
    <property type="evidence" value="ECO:0007669"/>
    <property type="project" value="UniProtKB-KW"/>
</dbReference>
<dbReference type="PANTHER" id="PTHR43542:SF1">
    <property type="entry name" value="METHYLTRANSFERASE"/>
    <property type="match status" value="1"/>
</dbReference>
<sequence>LVHCGCAGKAVIKNIKAGAFINYAEKKGIKLDIVFLDPPYGSGELDLSIPLLGSGAALSDSAIVIAEHARLETLPDESGVLRKHKEYRYGDTRLALYRKE</sequence>
<dbReference type="EMBL" id="LAZR01064586">
    <property type="protein sequence ID" value="KKK57241.1"/>
    <property type="molecule type" value="Genomic_DNA"/>
</dbReference>
<organism evidence="3">
    <name type="scientific">marine sediment metagenome</name>
    <dbReference type="NCBI Taxonomy" id="412755"/>
    <lineage>
        <taxon>unclassified sequences</taxon>
        <taxon>metagenomes</taxon>
        <taxon>ecological metagenomes</taxon>
    </lineage>
</organism>
<dbReference type="InterPro" id="IPR002052">
    <property type="entry name" value="DNA_methylase_N6_adenine_CS"/>
</dbReference>
<evidence type="ECO:0000313" key="3">
    <source>
        <dbReference type="EMBL" id="KKK57241.1"/>
    </source>
</evidence>
<dbReference type="PROSITE" id="PS00092">
    <property type="entry name" value="N6_MTASE"/>
    <property type="match status" value="1"/>
</dbReference>
<dbReference type="Gene3D" id="3.40.50.150">
    <property type="entry name" value="Vaccinia Virus protein VP39"/>
    <property type="match status" value="1"/>
</dbReference>
<dbReference type="InterPro" id="IPR029063">
    <property type="entry name" value="SAM-dependent_MTases_sf"/>
</dbReference>
<reference evidence="3" key="1">
    <citation type="journal article" date="2015" name="Nature">
        <title>Complex archaea that bridge the gap between prokaryotes and eukaryotes.</title>
        <authorList>
            <person name="Spang A."/>
            <person name="Saw J.H."/>
            <person name="Jorgensen S.L."/>
            <person name="Zaremba-Niedzwiedzka K."/>
            <person name="Martijn J."/>
            <person name="Lind A.E."/>
            <person name="van Eijk R."/>
            <person name="Schleper C."/>
            <person name="Guy L."/>
            <person name="Ettema T.J."/>
        </authorList>
    </citation>
    <scope>NUCLEOTIDE SEQUENCE</scope>
</reference>
<gene>
    <name evidence="3" type="ORF">LCGC14_3056470</name>
</gene>
<evidence type="ECO:0000256" key="2">
    <source>
        <dbReference type="ARBA" id="ARBA00022679"/>
    </source>
</evidence>
<accession>A0A0F8ZAY4</accession>
<protein>
    <submittedName>
        <fullName evidence="3">Uncharacterized protein</fullName>
    </submittedName>
</protein>
<dbReference type="GO" id="GO:0031167">
    <property type="term" value="P:rRNA methylation"/>
    <property type="evidence" value="ECO:0007669"/>
    <property type="project" value="InterPro"/>
</dbReference>
<comment type="caution">
    <text evidence="3">The sequence shown here is derived from an EMBL/GenBank/DDBJ whole genome shotgun (WGS) entry which is preliminary data.</text>
</comment>
<keyword evidence="1" id="KW-0489">Methyltransferase</keyword>
<name>A0A0F8ZAY4_9ZZZZ</name>
<feature type="non-terminal residue" evidence="3">
    <location>
        <position position="1"/>
    </location>
</feature>
<dbReference type="SUPFAM" id="SSF53335">
    <property type="entry name" value="S-adenosyl-L-methionine-dependent methyltransferases"/>
    <property type="match status" value="1"/>
</dbReference>
<dbReference type="AlphaFoldDB" id="A0A0F8ZAY4"/>
<proteinExistence type="predicted"/>
<dbReference type="InterPro" id="IPR004398">
    <property type="entry name" value="RNA_MeTrfase_RsmD"/>
</dbReference>
<dbReference type="PANTHER" id="PTHR43542">
    <property type="entry name" value="METHYLTRANSFERASE"/>
    <property type="match status" value="1"/>
</dbReference>